<dbReference type="InterPro" id="IPR011990">
    <property type="entry name" value="TPR-like_helical_dom_sf"/>
</dbReference>
<evidence type="ECO:0000313" key="2">
    <source>
        <dbReference type="Proteomes" id="UP001153714"/>
    </source>
</evidence>
<dbReference type="SUPFAM" id="SSF48452">
    <property type="entry name" value="TPR-like"/>
    <property type="match status" value="1"/>
</dbReference>
<protein>
    <submittedName>
        <fullName evidence="1">Uncharacterized protein</fullName>
    </submittedName>
</protein>
<dbReference type="AlphaFoldDB" id="A0A9N9RI79"/>
<reference evidence="1" key="2">
    <citation type="submission" date="2022-10" db="EMBL/GenBank/DDBJ databases">
        <authorList>
            <consortium name="ENA_rothamsted_submissions"/>
            <consortium name="culmorum"/>
            <person name="King R."/>
        </authorList>
    </citation>
    <scope>NUCLEOTIDE SEQUENCE</scope>
</reference>
<proteinExistence type="predicted"/>
<name>A0A9N9RI79_9NEOP</name>
<dbReference type="Gene3D" id="1.25.40.10">
    <property type="entry name" value="Tetratricopeptide repeat domain"/>
    <property type="match status" value="1"/>
</dbReference>
<gene>
    <name evidence="1" type="ORF">DIATSA_LOCUS14009</name>
</gene>
<accession>A0A9N9RI79</accession>
<keyword evidence="2" id="KW-1185">Reference proteome</keyword>
<dbReference type="Proteomes" id="UP001153714">
    <property type="component" value="Chromosome 9"/>
</dbReference>
<dbReference type="EMBL" id="OU893340">
    <property type="protein sequence ID" value="CAG9796860.1"/>
    <property type="molecule type" value="Genomic_DNA"/>
</dbReference>
<evidence type="ECO:0000313" key="1">
    <source>
        <dbReference type="EMBL" id="CAG9796860.1"/>
    </source>
</evidence>
<reference evidence="1" key="1">
    <citation type="submission" date="2021-12" db="EMBL/GenBank/DDBJ databases">
        <authorList>
            <person name="King R."/>
        </authorList>
    </citation>
    <scope>NUCLEOTIDE SEQUENCE</scope>
</reference>
<sequence length="120" mass="14362">MEYLEINETRRLTEQREYLDTFNSYLTAIEKHPSVKIYIEYEFRVVLAKLMEVLFKMPRHSFKMMNCVRYALRAFPGNIVLLTDIGDIFYSYGMHAEALIHYKKAFNFDSFPVNVEMKIN</sequence>
<organism evidence="1 2">
    <name type="scientific">Diatraea saccharalis</name>
    <name type="common">sugarcane borer</name>
    <dbReference type="NCBI Taxonomy" id="40085"/>
    <lineage>
        <taxon>Eukaryota</taxon>
        <taxon>Metazoa</taxon>
        <taxon>Ecdysozoa</taxon>
        <taxon>Arthropoda</taxon>
        <taxon>Hexapoda</taxon>
        <taxon>Insecta</taxon>
        <taxon>Pterygota</taxon>
        <taxon>Neoptera</taxon>
        <taxon>Endopterygota</taxon>
        <taxon>Lepidoptera</taxon>
        <taxon>Glossata</taxon>
        <taxon>Ditrysia</taxon>
        <taxon>Pyraloidea</taxon>
        <taxon>Crambidae</taxon>
        <taxon>Crambinae</taxon>
        <taxon>Diatraea</taxon>
    </lineage>
</organism>